<protein>
    <submittedName>
        <fullName evidence="1">Uncharacterized protein</fullName>
    </submittedName>
</protein>
<keyword evidence="2" id="KW-1185">Reference proteome</keyword>
<comment type="caution">
    <text evidence="1">The sequence shown here is derived from an EMBL/GenBank/DDBJ whole genome shotgun (WGS) entry which is preliminary data.</text>
</comment>
<dbReference type="RefSeq" id="WP_135709589.1">
    <property type="nucleotide sequence ID" value="NZ_CABFKI010000004.1"/>
</dbReference>
<dbReference type="Proteomes" id="UP000308167">
    <property type="component" value="Unassembled WGS sequence"/>
</dbReference>
<evidence type="ECO:0000313" key="1">
    <source>
        <dbReference type="EMBL" id="VTU07200.1"/>
    </source>
</evidence>
<accession>A0ABY6TII0</accession>
<name>A0ABY6TII0_9PAST</name>
<proteinExistence type="predicted"/>
<dbReference type="EMBL" id="CABFKI010000004">
    <property type="protein sequence ID" value="VTU07200.1"/>
    <property type="molecule type" value="Genomic_DNA"/>
</dbReference>
<organism evidence="1 2">
    <name type="scientific">Actinobacillus porcinus</name>
    <dbReference type="NCBI Taxonomy" id="51048"/>
    <lineage>
        <taxon>Bacteria</taxon>
        <taxon>Pseudomonadati</taxon>
        <taxon>Pseudomonadota</taxon>
        <taxon>Gammaproteobacteria</taxon>
        <taxon>Pasteurellales</taxon>
        <taxon>Pasteurellaceae</taxon>
        <taxon>Actinobacillus</taxon>
    </lineage>
</organism>
<reference evidence="1 2" key="1">
    <citation type="submission" date="2019-05" db="EMBL/GenBank/DDBJ databases">
        <authorList>
            <consortium name="Pathogen Informatics"/>
        </authorList>
    </citation>
    <scope>NUCLEOTIDE SEQUENCE [LARGE SCALE GENOMIC DNA]</scope>
    <source>
        <strain evidence="1 2">NM319</strain>
    </source>
</reference>
<sequence length="184" mass="21585">MMQQFWCSHATTVLDGEKIRKFGFKPSLESYRVCVGTYFWNDLDFLELLAEHWYKCKKYWAKSASYPAQDIIYAMVSCDEKYIIDLTLPKMRKALIALFQLMQEKDISKKHIVYAKFLQDIELESAKLFDEINFKFKIVLAIETIPKIPDSFVTMQITDAKILVVRDGFEELIEIKDSNELLAI</sequence>
<dbReference type="GeneID" id="86155151"/>
<gene>
    <name evidence="1" type="ORF">SAMEA1410922_00750</name>
</gene>
<evidence type="ECO:0000313" key="2">
    <source>
        <dbReference type="Proteomes" id="UP000308167"/>
    </source>
</evidence>